<name>A0A1S3H0I6_LINAN</name>
<dbReference type="AlphaFoldDB" id="A0A1S3H0I6"/>
<evidence type="ECO:0000313" key="3">
    <source>
        <dbReference type="RefSeq" id="XP_013379447.1"/>
    </source>
</evidence>
<sequence length="406" mass="47518">MVFMEWVTLDVGEQALVYDIHGTARIEEGPQRIFLFREKFTLLRRFSADQNHYLIIQYKDGRVEHKPGPCWLFRNPMCHSDIKVRSGISLDANELVVVYKYSADTKQVGRYLQHGPCVFIPKANEWLHEFCWHGTDPDNKTRKIPKSLKFTKLQVIPDQFYYNVDEVRTADHAVMRVKLMMFYELTDIELMLTSTMDPMADFINCLCADVVAFAAKLTYMEFVEKSNELNNLSSYPRLLERCKAIGYSVSKVVYRGYFAWDKLQVLHDSSVEKRTRLKIQFETEEQNQNMVDATLKAEMERAELEQKMALEKLVHDQTMERLQLEHQLKLDVKSKQESTKQMQREQMAKLQARCSTDEEKLKHFRELKALDIQMTDYLVAQNPRPGKVVVVKSDPTAPANLHLHHN</sequence>
<dbReference type="GeneID" id="106150956"/>
<accession>A0A1S3H0I6</accession>
<organism evidence="2 3">
    <name type="scientific">Lingula anatina</name>
    <name type="common">Brachiopod</name>
    <name type="synonym">Lingula unguis</name>
    <dbReference type="NCBI Taxonomy" id="7574"/>
    <lineage>
        <taxon>Eukaryota</taxon>
        <taxon>Metazoa</taxon>
        <taxon>Spiralia</taxon>
        <taxon>Lophotrochozoa</taxon>
        <taxon>Brachiopoda</taxon>
        <taxon>Linguliformea</taxon>
        <taxon>Lingulata</taxon>
        <taxon>Lingulida</taxon>
        <taxon>Linguloidea</taxon>
        <taxon>Lingulidae</taxon>
        <taxon>Lingula</taxon>
    </lineage>
</organism>
<keyword evidence="1" id="KW-0175">Coiled coil</keyword>
<evidence type="ECO:0000313" key="2">
    <source>
        <dbReference type="Proteomes" id="UP000085678"/>
    </source>
</evidence>
<proteinExistence type="predicted"/>
<dbReference type="RefSeq" id="XP_013379447.1">
    <property type="nucleotide sequence ID" value="XM_013523993.2"/>
</dbReference>
<keyword evidence="2" id="KW-1185">Reference proteome</keyword>
<dbReference type="KEGG" id="lak:106150956"/>
<protein>
    <submittedName>
        <fullName evidence="3">Uncharacterized protein LOC106150956</fullName>
    </submittedName>
</protein>
<feature type="coiled-coil region" evidence="1">
    <location>
        <begin position="333"/>
        <end position="360"/>
    </location>
</feature>
<gene>
    <name evidence="3" type="primary">LOC106150956</name>
</gene>
<dbReference type="InParanoid" id="A0A1S3H0I6"/>
<reference evidence="3" key="1">
    <citation type="submission" date="2025-08" db="UniProtKB">
        <authorList>
            <consortium name="RefSeq"/>
        </authorList>
    </citation>
    <scope>IDENTIFICATION</scope>
    <source>
        <tissue evidence="3">Gonads</tissue>
    </source>
</reference>
<evidence type="ECO:0000256" key="1">
    <source>
        <dbReference type="SAM" id="Coils"/>
    </source>
</evidence>
<dbReference type="Proteomes" id="UP000085678">
    <property type="component" value="Unplaced"/>
</dbReference>
<dbReference type="OrthoDB" id="10266334at2759"/>